<evidence type="ECO:0000313" key="2">
    <source>
        <dbReference type="EMBL" id="GAB1320037.1"/>
    </source>
</evidence>
<accession>A0ABQ0GQM7</accession>
<dbReference type="Proteomes" id="UP001628179">
    <property type="component" value="Unassembled WGS sequence"/>
</dbReference>
<proteinExistence type="predicted"/>
<keyword evidence="1" id="KW-0732">Signal</keyword>
<protein>
    <submittedName>
        <fullName evidence="2">Uncharacterized protein</fullName>
    </submittedName>
</protein>
<keyword evidence="3" id="KW-1185">Reference proteome</keyword>
<organism evidence="2 3">
    <name type="scientific">Madurella fahalii</name>
    <dbReference type="NCBI Taxonomy" id="1157608"/>
    <lineage>
        <taxon>Eukaryota</taxon>
        <taxon>Fungi</taxon>
        <taxon>Dikarya</taxon>
        <taxon>Ascomycota</taxon>
        <taxon>Pezizomycotina</taxon>
        <taxon>Sordariomycetes</taxon>
        <taxon>Sordariomycetidae</taxon>
        <taxon>Sordariales</taxon>
        <taxon>Sordariales incertae sedis</taxon>
        <taxon>Madurella</taxon>
    </lineage>
</organism>
<dbReference type="GeneID" id="98180989"/>
<evidence type="ECO:0000313" key="3">
    <source>
        <dbReference type="Proteomes" id="UP001628179"/>
    </source>
</evidence>
<feature type="chain" id="PRO_5045078369" evidence="1">
    <location>
        <begin position="19"/>
        <end position="115"/>
    </location>
</feature>
<sequence>MKILSASFLLSLPAAIHGAVGGRCSSFWGQTGCICLDRGVCESRWGGVPIQGSAPDWPCPNDPANIWGCQISPCPGQSPGTSCQWREQCVIPVAGEPPVCPGGRDFICCALSDDA</sequence>
<dbReference type="EMBL" id="BAAFSV010000006">
    <property type="protein sequence ID" value="GAB1320037.1"/>
    <property type="molecule type" value="Genomic_DNA"/>
</dbReference>
<comment type="caution">
    <text evidence="2">The sequence shown here is derived from an EMBL/GenBank/DDBJ whole genome shotgun (WGS) entry which is preliminary data.</text>
</comment>
<gene>
    <name evidence="2" type="ORF">MFIFM68171_10247</name>
</gene>
<evidence type="ECO:0000256" key="1">
    <source>
        <dbReference type="SAM" id="SignalP"/>
    </source>
</evidence>
<name>A0ABQ0GQM7_9PEZI</name>
<feature type="signal peptide" evidence="1">
    <location>
        <begin position="1"/>
        <end position="18"/>
    </location>
</feature>
<reference evidence="2 3" key="1">
    <citation type="submission" date="2024-09" db="EMBL/GenBank/DDBJ databases">
        <title>Itraconazole resistance in Madurella fahalii resulting from another homologue of gene encoding cytochrome P450 14-alpha sterol demethylase (CYP51).</title>
        <authorList>
            <person name="Yoshioka I."/>
            <person name="Fahal A.H."/>
            <person name="Kaneko S."/>
            <person name="Yaguchi T."/>
        </authorList>
    </citation>
    <scope>NUCLEOTIDE SEQUENCE [LARGE SCALE GENOMIC DNA]</scope>
    <source>
        <strain evidence="2 3">IFM 68171</strain>
    </source>
</reference>
<dbReference type="RefSeq" id="XP_070921767.1">
    <property type="nucleotide sequence ID" value="XM_071065666.1"/>
</dbReference>